<evidence type="ECO:0000256" key="1">
    <source>
        <dbReference type="SAM" id="Coils"/>
    </source>
</evidence>
<accession>A0A7V7UB50</accession>
<dbReference type="OrthoDB" id="3242975at2"/>
<organism evidence="2 3">
    <name type="scientific">Candidatus Galacturonatibacter soehngenii</name>
    <dbReference type="NCBI Taxonomy" id="2307010"/>
    <lineage>
        <taxon>Bacteria</taxon>
        <taxon>Bacillati</taxon>
        <taxon>Bacillota</taxon>
        <taxon>Clostridia</taxon>
        <taxon>Lachnospirales</taxon>
        <taxon>Lachnospiraceae</taxon>
        <taxon>Candidatus Galacturonatibacter</taxon>
    </lineage>
</organism>
<gene>
    <name evidence="2" type="ORF">F7O84_14640</name>
</gene>
<evidence type="ECO:0000313" key="3">
    <source>
        <dbReference type="Proteomes" id="UP000461768"/>
    </source>
</evidence>
<dbReference type="EMBL" id="WAGX01000006">
    <property type="protein sequence ID" value="KAB1436594.1"/>
    <property type="molecule type" value="Genomic_DNA"/>
</dbReference>
<dbReference type="RefSeq" id="WP_151146923.1">
    <property type="nucleotide sequence ID" value="NZ_WAGX01000006.1"/>
</dbReference>
<keyword evidence="3" id="KW-1185">Reference proteome</keyword>
<protein>
    <recommendedName>
        <fullName evidence="4">DUF1492 domain-containing protein</fullName>
    </recommendedName>
</protein>
<proteinExistence type="predicted"/>
<name>A0A7V7UB50_9FIRM</name>
<reference evidence="2 3" key="2">
    <citation type="submission" date="2020-02" db="EMBL/GenBank/DDBJ databases">
        <title>Candidatus Galacturonibacter soehngenii shows hetero-acetogenic catabolism of galacturonic acid but lacks a canonical carbon monoxide dehydrogenase/acetyl-CoA synthase complex.</title>
        <authorList>
            <person name="Diender M."/>
            <person name="Stouten G.R."/>
            <person name="Petersen J.F."/>
            <person name="Nielsen P.H."/>
            <person name="Dueholm M.S."/>
            <person name="Pronk J.T."/>
            <person name="Van Loosdrecht M.C.M."/>
        </authorList>
    </citation>
    <scope>NUCLEOTIDE SEQUENCE [LARGE SCALE GENOMIC DNA]</scope>
    <source>
        <strain evidence="2">GalUA</strain>
    </source>
</reference>
<dbReference type="Proteomes" id="UP000461768">
    <property type="component" value="Unassembled WGS sequence"/>
</dbReference>
<evidence type="ECO:0008006" key="4">
    <source>
        <dbReference type="Google" id="ProtNLM"/>
    </source>
</evidence>
<comment type="caution">
    <text evidence="2">The sequence shown here is derived from an EMBL/GenBank/DDBJ whole genome shotgun (WGS) entry which is preliminary data.</text>
</comment>
<sequence>MTKEELKKEMEEKKEYLKSYQDYYKRAKVLQVEIDELRHSKMFPHVKNDGMPHGNSISDLSSYAAKLDELINDLEELKLKKIKKYQEITHQIELMENEMDKNLLTLRYLRDFRWEDICISLSYEWAQIHRLHTKALKNFKIHDIE</sequence>
<dbReference type="AlphaFoldDB" id="A0A7V7UB50"/>
<feature type="coiled-coil region" evidence="1">
    <location>
        <begin position="60"/>
        <end position="87"/>
    </location>
</feature>
<keyword evidence="1" id="KW-0175">Coiled coil</keyword>
<evidence type="ECO:0000313" key="2">
    <source>
        <dbReference type="EMBL" id="KAB1436594.1"/>
    </source>
</evidence>
<reference evidence="2 3" key="1">
    <citation type="submission" date="2019-09" db="EMBL/GenBank/DDBJ databases">
        <authorList>
            <person name="Valk L.C."/>
        </authorList>
    </citation>
    <scope>NUCLEOTIDE SEQUENCE [LARGE SCALE GENOMIC DNA]</scope>
    <source>
        <strain evidence="2">GalUA</strain>
    </source>
</reference>